<accession>A0A6J5QCK3</accession>
<reference evidence="1" key="1">
    <citation type="submission" date="2020-05" db="EMBL/GenBank/DDBJ databases">
        <authorList>
            <person name="Chiriac C."/>
            <person name="Salcher M."/>
            <person name="Ghai R."/>
            <person name="Kavagutti S V."/>
        </authorList>
    </citation>
    <scope>NUCLEOTIDE SEQUENCE</scope>
</reference>
<organism evidence="1">
    <name type="scientific">uncultured Caudovirales phage</name>
    <dbReference type="NCBI Taxonomy" id="2100421"/>
    <lineage>
        <taxon>Viruses</taxon>
        <taxon>Duplodnaviria</taxon>
        <taxon>Heunggongvirae</taxon>
        <taxon>Uroviricota</taxon>
        <taxon>Caudoviricetes</taxon>
        <taxon>Peduoviridae</taxon>
        <taxon>Maltschvirus</taxon>
        <taxon>Maltschvirus maltsch</taxon>
    </lineage>
</organism>
<name>A0A6J5QCK3_9CAUD</name>
<gene>
    <name evidence="1" type="ORF">UFOVP1049_7</name>
</gene>
<protein>
    <submittedName>
        <fullName evidence="1">Uncharacterized protein</fullName>
    </submittedName>
</protein>
<dbReference type="EMBL" id="LR796986">
    <property type="protein sequence ID" value="CAB4180096.1"/>
    <property type="molecule type" value="Genomic_DNA"/>
</dbReference>
<proteinExistence type="predicted"/>
<evidence type="ECO:0000313" key="1">
    <source>
        <dbReference type="EMBL" id="CAB4180096.1"/>
    </source>
</evidence>
<sequence>MSNRFASGKNSIAMCDRCGARFKLTELRKEVIKTKTYNLLVCGSCWDPDQPQLQLGMYPVDDPQAVRNPRHDSTYITAGVNSAGNLTGGSRDIQWGWNPVGGSSNFDAVLTPNYLVGTTSVGTVTVS</sequence>